<proteinExistence type="inferred from homology"/>
<evidence type="ECO:0000256" key="10">
    <source>
        <dbReference type="ARBA" id="ARBA00024857"/>
    </source>
</evidence>
<sequence length="176" mass="21070">MPEDADLDHDLYKGPPSRTPVVDRQLSWYHPAVVIDRVFYWTVDLPVTTFREWMMRKHEKNRYYYYHRKFRRVPDVTECMEDDFLCLFEAESQWRRDKKVDQEIVKMMNERLGACRVREGESSIQNCAKHLAQFIAVSKAFADRYGDLGYHGSARQCLMKQKQRMIAERRAKAKNP</sequence>
<evidence type="ECO:0000256" key="11">
    <source>
        <dbReference type="ARBA" id="ARBA00030372"/>
    </source>
</evidence>
<keyword evidence="4" id="KW-0813">Transport</keyword>
<evidence type="ECO:0000256" key="12">
    <source>
        <dbReference type="ARBA" id="ARBA00032549"/>
    </source>
</evidence>
<dbReference type="PANTHER" id="PTHR13094:SF1">
    <property type="entry name" value="NADH DEHYDROGENASE [UBIQUINONE] 1 BETA SUBCOMPLEX SUBUNIT 10"/>
    <property type="match status" value="1"/>
</dbReference>
<evidence type="ECO:0000256" key="3">
    <source>
        <dbReference type="ARBA" id="ARBA00014109"/>
    </source>
</evidence>
<dbReference type="AlphaFoldDB" id="A0A8C8S9K9"/>
<comment type="subcellular location">
    <subcellularLocation>
        <location evidence="1">Mitochondrion inner membrane</location>
        <topology evidence="1">Peripheral membrane protein</topology>
        <orientation evidence="1">Matrix side</orientation>
    </subcellularLocation>
</comment>
<reference evidence="13" key="1">
    <citation type="submission" date="2025-08" db="UniProtKB">
        <authorList>
            <consortium name="Ensembl"/>
        </authorList>
    </citation>
    <scope>IDENTIFICATION</scope>
</reference>
<reference evidence="13" key="2">
    <citation type="submission" date="2025-09" db="UniProtKB">
        <authorList>
            <consortium name="Ensembl"/>
        </authorList>
    </citation>
    <scope>IDENTIFICATION</scope>
</reference>
<evidence type="ECO:0000256" key="4">
    <source>
        <dbReference type="ARBA" id="ARBA00022448"/>
    </source>
</evidence>
<evidence type="ECO:0000256" key="8">
    <source>
        <dbReference type="ARBA" id="ARBA00023128"/>
    </source>
</evidence>
<dbReference type="GO" id="GO:0005743">
    <property type="term" value="C:mitochondrial inner membrane"/>
    <property type="evidence" value="ECO:0007669"/>
    <property type="project" value="UniProtKB-SubCell"/>
</dbReference>
<evidence type="ECO:0000256" key="7">
    <source>
        <dbReference type="ARBA" id="ARBA00022982"/>
    </source>
</evidence>
<keyword evidence="6" id="KW-0999">Mitochondrion inner membrane</keyword>
<protein>
    <recommendedName>
        <fullName evidence="3">NADH dehydrogenase [ubiquinone] 1 beta subcomplex subunit 10</fullName>
    </recommendedName>
    <alternativeName>
        <fullName evidence="11">Complex I-PDSW</fullName>
    </alternativeName>
    <alternativeName>
        <fullName evidence="12">NADH-ubiquinone oxidoreductase PDSW subunit</fullName>
    </alternativeName>
</protein>
<keyword evidence="9" id="KW-0472">Membrane</keyword>
<evidence type="ECO:0000256" key="6">
    <source>
        <dbReference type="ARBA" id="ARBA00022792"/>
    </source>
</evidence>
<comment type="similarity">
    <text evidence="2">Belongs to the complex I NDUFB10 subunit family.</text>
</comment>
<keyword evidence="14" id="KW-1185">Reference proteome</keyword>
<dbReference type="Pfam" id="PF10249">
    <property type="entry name" value="NDUFB10"/>
    <property type="match status" value="1"/>
</dbReference>
<dbReference type="InterPro" id="IPR019377">
    <property type="entry name" value="NADH_UbQ_OxRdtase_su10"/>
</dbReference>
<organism evidence="13 14">
    <name type="scientific">Pelusios castaneus</name>
    <name type="common">West African mud turtle</name>
    <dbReference type="NCBI Taxonomy" id="367368"/>
    <lineage>
        <taxon>Eukaryota</taxon>
        <taxon>Metazoa</taxon>
        <taxon>Chordata</taxon>
        <taxon>Craniata</taxon>
        <taxon>Vertebrata</taxon>
        <taxon>Euteleostomi</taxon>
        <taxon>Archelosauria</taxon>
        <taxon>Testudinata</taxon>
        <taxon>Testudines</taxon>
        <taxon>Pleurodira</taxon>
        <taxon>Pelomedusidae</taxon>
        <taxon>Pelusios</taxon>
    </lineage>
</organism>
<keyword evidence="7" id="KW-0249">Electron transport</keyword>
<comment type="function">
    <text evidence="10">Accessory subunit that is involved in the functional assembly of the mitochondrial respiratory chain complex I. Complex I has an NADH dehydrogenase activity with ubiquinone as an immediate electron acceptor and mediates the transfer of electrons from NADH to the respiratory chain.</text>
</comment>
<name>A0A8C8S9K9_9SAUR</name>
<evidence type="ECO:0000256" key="5">
    <source>
        <dbReference type="ARBA" id="ARBA00022660"/>
    </source>
</evidence>
<keyword evidence="5" id="KW-0679">Respiratory chain</keyword>
<dbReference type="PANTHER" id="PTHR13094">
    <property type="entry name" value="NADH-UBIQUINONE OXIDOREDUCTASE PDSW SUBUNIT"/>
    <property type="match status" value="1"/>
</dbReference>
<evidence type="ECO:0000313" key="13">
    <source>
        <dbReference type="Ensembl" id="ENSPCEP00000016721.1"/>
    </source>
</evidence>
<evidence type="ECO:0000256" key="2">
    <source>
        <dbReference type="ARBA" id="ARBA00008317"/>
    </source>
</evidence>
<keyword evidence="8" id="KW-0496">Mitochondrion</keyword>
<dbReference type="InterPro" id="IPR039993">
    <property type="entry name" value="NDUFB10"/>
</dbReference>
<accession>A0A8C8S9K9</accession>
<evidence type="ECO:0000256" key="1">
    <source>
        <dbReference type="ARBA" id="ARBA00004443"/>
    </source>
</evidence>
<dbReference type="Ensembl" id="ENSPCET00000017310.1">
    <property type="protein sequence ID" value="ENSPCEP00000016721.1"/>
    <property type="gene ID" value="ENSPCEG00000013148.1"/>
</dbReference>
<dbReference type="GO" id="GO:0045271">
    <property type="term" value="C:respiratory chain complex I"/>
    <property type="evidence" value="ECO:0007669"/>
    <property type="project" value="UniProtKB-ARBA"/>
</dbReference>
<evidence type="ECO:0000313" key="14">
    <source>
        <dbReference type="Proteomes" id="UP000694393"/>
    </source>
</evidence>
<evidence type="ECO:0000256" key="9">
    <source>
        <dbReference type="ARBA" id="ARBA00023136"/>
    </source>
</evidence>
<dbReference type="Proteomes" id="UP000694393">
    <property type="component" value="Unplaced"/>
</dbReference>